<accession>A0A8B8CBQ3</accession>
<proteinExistence type="predicted"/>
<protein>
    <submittedName>
        <fullName evidence="3">Proteoglycan 4-like</fullName>
    </submittedName>
</protein>
<feature type="compositionally biased region" description="Low complexity" evidence="1">
    <location>
        <begin position="572"/>
        <end position="592"/>
    </location>
</feature>
<feature type="compositionally biased region" description="Low complexity" evidence="1">
    <location>
        <begin position="662"/>
        <end position="680"/>
    </location>
</feature>
<feature type="region of interest" description="Disordered" evidence="1">
    <location>
        <begin position="884"/>
        <end position="968"/>
    </location>
</feature>
<feature type="region of interest" description="Disordered" evidence="1">
    <location>
        <begin position="508"/>
        <end position="550"/>
    </location>
</feature>
<dbReference type="OrthoDB" id="6148591at2759"/>
<name>A0A8B8CBQ3_CRAVI</name>
<feature type="compositionally biased region" description="Polar residues" evidence="1">
    <location>
        <begin position="732"/>
        <end position="747"/>
    </location>
</feature>
<feature type="region of interest" description="Disordered" evidence="1">
    <location>
        <begin position="651"/>
        <end position="686"/>
    </location>
</feature>
<feature type="compositionally biased region" description="Low complexity" evidence="1">
    <location>
        <begin position="884"/>
        <end position="916"/>
    </location>
</feature>
<sequence>MSFIMDALRSLVSLVLLFCICDGTYYFKRKKIFLPPIHHFPHPPSRHHHHHHLPHPHGLDGLGHFHKFHKPKFMKPMVYHKILPLPKPVMYKTFFMRKYSLPPNFHVHVTLNNDVYGHSHGPFKPHTHYQNKPMFIKKRKMKTMYKPKIPYLHGHEQYSANNVLAFGNQVKIPRMPDSVMQPMTNMFLPTGILPPSTSRPSQKASINKYELWLRKINEWMLRNQNNGNGIPQRVPPQRAVNRVHTNVPLPPNKPIIPRPKSQKQNGGIIANFVVVKPPFVRKSEDAAGMGLPVSEKPRTHITNSILETSKLQNLEMRPTAPVVGIPINMDNIGPPFDIDGISEQGKGALPPPIRIANDPNPVTPGGGNMIDVGLPIDLTPGSFGPQSVTPPDILVEGISKEPSLNSIVPLPGNLNELLTDVADLSHFPNLDLSSEPLLIEPVGPVPPSTGLPIDLQPFPWDSFPPEVIPRSSNKEKEPYVMKPLEPIIKIIGRDSVKRKNETIFVPKPTEEDDETSYNIINERPVETSTSQPTPPPPRAKTTHPPTTYRTTTLTLPPLPVMEIREFEHPTFSPETTTEISKTTQQTTWTTSSVPLPDPGIRVNLTTGEGQHNLDMVDQVLDREQKNNSAFFKYKPQQINISFPYLIFHGPKTTKSPSNSQSKATTTTTTTTKATIVTSPKTTRKTTPGAQLLTTTMPMPVVNQMNEEIILDYMTDKHLQPSRGDVLVDYSTSRQDTTTKTQEITSPKTSTVTSGLPTTTIHLTSTTMAPSTTQVLTSLKPTTTTTMKTTTTTAATTATEATTMTVPTTPELAEIVVAASSTSQTPTTSATPRTTAGEYYVETVTPMFDYVTHQYDWLENATYMYYDDIDNTTQQTTQTEVVETTTAQAEETTNLTQTQTTTTTTTTPLPESSTQTTREIESSTVQTTTPDKKTTPTAQQQGTVRTTPIVSSTQEPKVTSTQEPSTTEGPKICQQTYCQIGQECTENSTWLCPRDEPEARCQCSQGCRVGRVFIPLGESYYLDDCGSFCSCFNLYGKAECQTFKCPNQTVEDPDKQSANYTGISIGGVIYIPVQRVKIPKKNGPSTPGDDGYTYGISIGGVIYIPKRNHTNQPLDKNSDWTSGISLGGVIYVPSREHTKGQDGNENVIDRNSSWTQGITIGGIIYVPVHKRKKTFQEKNKEFEKIYDKTNFADANVINVESPYGSTRGITIGGVIYIPKHNSKESVQFLGENDVQLKDKEKNQSSPIQVEYPLGWSSGISVGGIIYVPVRQRKKVRENPVYRIPDPEPDQKNGTSYLTRTGGIHIGGVIKVPSARKPSIKSLKIKKMNPAFG</sequence>
<feature type="compositionally biased region" description="Polar residues" evidence="1">
    <location>
        <begin position="652"/>
        <end position="661"/>
    </location>
</feature>
<feature type="compositionally biased region" description="Low complexity" evidence="1">
    <location>
        <begin position="923"/>
        <end position="940"/>
    </location>
</feature>
<dbReference type="KEGG" id="cvn:111118160"/>
<evidence type="ECO:0000256" key="1">
    <source>
        <dbReference type="SAM" id="MobiDB-lite"/>
    </source>
</evidence>
<organism evidence="2 3">
    <name type="scientific">Crassostrea virginica</name>
    <name type="common">Eastern oyster</name>
    <dbReference type="NCBI Taxonomy" id="6565"/>
    <lineage>
        <taxon>Eukaryota</taxon>
        <taxon>Metazoa</taxon>
        <taxon>Spiralia</taxon>
        <taxon>Lophotrochozoa</taxon>
        <taxon>Mollusca</taxon>
        <taxon>Bivalvia</taxon>
        <taxon>Autobranchia</taxon>
        <taxon>Pteriomorphia</taxon>
        <taxon>Ostreida</taxon>
        <taxon>Ostreoidea</taxon>
        <taxon>Ostreidae</taxon>
        <taxon>Crassostrea</taxon>
    </lineage>
</organism>
<dbReference type="RefSeq" id="XP_022313192.1">
    <property type="nucleotide sequence ID" value="XM_022457484.1"/>
</dbReference>
<gene>
    <name evidence="3" type="primary">LOC111118160</name>
</gene>
<dbReference type="Proteomes" id="UP000694844">
    <property type="component" value="Chromosome 2"/>
</dbReference>
<feature type="compositionally biased region" description="Polar residues" evidence="1">
    <location>
        <begin position="941"/>
        <end position="968"/>
    </location>
</feature>
<dbReference type="GeneID" id="111118160"/>
<feature type="region of interest" description="Disordered" evidence="1">
    <location>
        <begin position="571"/>
        <end position="598"/>
    </location>
</feature>
<evidence type="ECO:0000313" key="2">
    <source>
        <dbReference type="Proteomes" id="UP000694844"/>
    </source>
</evidence>
<evidence type="ECO:0000313" key="3">
    <source>
        <dbReference type="RefSeq" id="XP_022313192.1"/>
    </source>
</evidence>
<feature type="region of interest" description="Disordered" evidence="1">
    <location>
        <begin position="732"/>
        <end position="756"/>
    </location>
</feature>
<keyword evidence="2" id="KW-1185">Reference proteome</keyword>
<reference evidence="3" key="1">
    <citation type="submission" date="2025-08" db="UniProtKB">
        <authorList>
            <consortium name="RefSeq"/>
        </authorList>
    </citation>
    <scope>IDENTIFICATION</scope>
    <source>
        <tissue evidence="3">Whole sample</tissue>
    </source>
</reference>